<sequence>MTLSSSSRRAFLALAASGAALGLPQSGSAARPEAPPLYITTPKPFPAFKFSDASGHPLSLADFHGKFVLLNIWATWCIPCRKEMTTLDQLQVKLGGPHFEVVPVSIDAEGLAAVRKFYAEIKIERLGIFLDPSGSVMQMLNLEGVPTSFLIDPNGKQIGRETGAVVWDSPSVVSFLNHQISRHPHD</sequence>
<evidence type="ECO:0000313" key="3">
    <source>
        <dbReference type="EMBL" id="MDX5929233.1"/>
    </source>
</evidence>
<name>A0AAW9DJQ8_ACIAO</name>
<dbReference type="CDD" id="cd02966">
    <property type="entry name" value="TlpA_like_family"/>
    <property type="match status" value="1"/>
</dbReference>
<feature type="domain" description="Thioredoxin" evidence="2">
    <location>
        <begin position="39"/>
        <end position="181"/>
    </location>
</feature>
<dbReference type="RefSeq" id="WP_319612362.1">
    <property type="nucleotide sequence ID" value="NZ_JAWXYB010000001.1"/>
</dbReference>
<comment type="caution">
    <text evidence="3">The sequence shown here is derived from an EMBL/GenBank/DDBJ whole genome shotgun (WGS) entry which is preliminary data.</text>
</comment>
<feature type="signal peptide" evidence="1">
    <location>
        <begin position="1"/>
        <end position="29"/>
    </location>
</feature>
<dbReference type="PANTHER" id="PTHR42852">
    <property type="entry name" value="THIOL:DISULFIDE INTERCHANGE PROTEIN DSBE"/>
    <property type="match status" value="1"/>
</dbReference>
<dbReference type="InterPro" id="IPR013766">
    <property type="entry name" value="Thioredoxin_domain"/>
</dbReference>
<dbReference type="EMBL" id="JAWXYB010000001">
    <property type="protein sequence ID" value="MDX5929233.1"/>
    <property type="molecule type" value="Genomic_DNA"/>
</dbReference>
<evidence type="ECO:0000259" key="2">
    <source>
        <dbReference type="PROSITE" id="PS51352"/>
    </source>
</evidence>
<feature type="chain" id="PRO_5043835745" evidence="1">
    <location>
        <begin position="30"/>
        <end position="186"/>
    </location>
</feature>
<keyword evidence="4" id="KW-1185">Reference proteome</keyword>
<organism evidence="3 4">
    <name type="scientific">Acidiphilium acidophilum</name>
    <name type="common">Thiobacillus acidophilus</name>
    <dbReference type="NCBI Taxonomy" id="76588"/>
    <lineage>
        <taxon>Bacteria</taxon>
        <taxon>Pseudomonadati</taxon>
        <taxon>Pseudomonadota</taxon>
        <taxon>Alphaproteobacteria</taxon>
        <taxon>Acetobacterales</taxon>
        <taxon>Acidocellaceae</taxon>
        <taxon>Acidiphilium</taxon>
    </lineage>
</organism>
<reference evidence="3 4" key="1">
    <citation type="submission" date="2023-11" db="EMBL/GenBank/DDBJ databases">
        <title>MicrobeMod: A computational toolkit for identifying prokaryotic methylation and restriction-modification with nanopore sequencing.</title>
        <authorList>
            <person name="Crits-Christoph A."/>
            <person name="Kang S.C."/>
            <person name="Lee H."/>
            <person name="Ostrov N."/>
        </authorList>
    </citation>
    <scope>NUCLEOTIDE SEQUENCE [LARGE SCALE GENOMIC DNA]</scope>
    <source>
        <strain evidence="3 4">DSMZ 700</strain>
    </source>
</reference>
<dbReference type="InterPro" id="IPR050553">
    <property type="entry name" value="Thioredoxin_ResA/DsbE_sf"/>
</dbReference>
<dbReference type="Proteomes" id="UP001279553">
    <property type="component" value="Unassembled WGS sequence"/>
</dbReference>
<proteinExistence type="predicted"/>
<dbReference type="PANTHER" id="PTHR42852:SF18">
    <property type="entry name" value="CHROMOSOME UNDETERMINED SCAFFOLD_47, WHOLE GENOME SHOTGUN SEQUENCE"/>
    <property type="match status" value="1"/>
</dbReference>
<dbReference type="GO" id="GO:0016491">
    <property type="term" value="F:oxidoreductase activity"/>
    <property type="evidence" value="ECO:0007669"/>
    <property type="project" value="InterPro"/>
</dbReference>
<dbReference type="InterPro" id="IPR036249">
    <property type="entry name" value="Thioredoxin-like_sf"/>
</dbReference>
<protein>
    <submittedName>
        <fullName evidence="3">TlpA disulfide reductase family protein</fullName>
    </submittedName>
</protein>
<dbReference type="AlphaFoldDB" id="A0AAW9DJQ8"/>
<accession>A0AAW9DJQ8</accession>
<evidence type="ECO:0000313" key="4">
    <source>
        <dbReference type="Proteomes" id="UP001279553"/>
    </source>
</evidence>
<dbReference type="InterPro" id="IPR000866">
    <property type="entry name" value="AhpC/TSA"/>
</dbReference>
<evidence type="ECO:0000256" key="1">
    <source>
        <dbReference type="SAM" id="SignalP"/>
    </source>
</evidence>
<dbReference type="Pfam" id="PF00578">
    <property type="entry name" value="AhpC-TSA"/>
    <property type="match status" value="1"/>
</dbReference>
<dbReference type="InterPro" id="IPR006311">
    <property type="entry name" value="TAT_signal"/>
</dbReference>
<dbReference type="Gene3D" id="3.40.30.10">
    <property type="entry name" value="Glutaredoxin"/>
    <property type="match status" value="1"/>
</dbReference>
<dbReference type="GO" id="GO:0016209">
    <property type="term" value="F:antioxidant activity"/>
    <property type="evidence" value="ECO:0007669"/>
    <property type="project" value="InterPro"/>
</dbReference>
<keyword evidence="1" id="KW-0732">Signal</keyword>
<gene>
    <name evidence="3" type="ORF">SIL87_00415</name>
</gene>
<dbReference type="PROSITE" id="PS51318">
    <property type="entry name" value="TAT"/>
    <property type="match status" value="1"/>
</dbReference>
<dbReference type="SUPFAM" id="SSF52833">
    <property type="entry name" value="Thioredoxin-like"/>
    <property type="match status" value="1"/>
</dbReference>
<dbReference type="PROSITE" id="PS51352">
    <property type="entry name" value="THIOREDOXIN_2"/>
    <property type="match status" value="1"/>
</dbReference>